<dbReference type="Proteomes" id="UP000628463">
    <property type="component" value="Unassembled WGS sequence"/>
</dbReference>
<comment type="caution">
    <text evidence="1">The sequence shown here is derived from an EMBL/GenBank/DDBJ whole genome shotgun (WGS) entry which is preliminary data.</text>
</comment>
<protein>
    <submittedName>
        <fullName evidence="1">Uncharacterized protein</fullName>
    </submittedName>
</protein>
<accession>A0ABR7G308</accession>
<gene>
    <name evidence="1" type="ORF">H8S01_12695</name>
</gene>
<proteinExistence type="predicted"/>
<dbReference type="EMBL" id="JACOPD010000011">
    <property type="protein sequence ID" value="MBC5681809.1"/>
    <property type="molecule type" value="Genomic_DNA"/>
</dbReference>
<organism evidence="1 2">
    <name type="scientific">Lachnospira hominis</name>
    <name type="common">ex Liu et al. 2021</name>
    <dbReference type="NCBI Taxonomy" id="2763051"/>
    <lineage>
        <taxon>Bacteria</taxon>
        <taxon>Bacillati</taxon>
        <taxon>Bacillota</taxon>
        <taxon>Clostridia</taxon>
        <taxon>Lachnospirales</taxon>
        <taxon>Lachnospiraceae</taxon>
        <taxon>Lachnospira</taxon>
    </lineage>
</organism>
<dbReference type="RefSeq" id="WP_186837420.1">
    <property type="nucleotide sequence ID" value="NZ_JACOPD010000011.1"/>
</dbReference>
<name>A0ABR7G308_9FIRM</name>
<evidence type="ECO:0000313" key="1">
    <source>
        <dbReference type="EMBL" id="MBC5681809.1"/>
    </source>
</evidence>
<sequence length="146" mass="17051">MMNKKIKKSKRPLQVKLMIAVTVIAVLVIIPLTSNIMEDVFRITGRQKGYSEETLFQCFIDNEYGMLTDKIEYNKGVGRKITKEEENYYAFSDCYNAAVDYKMYIKNNEMTKAEEMLDKFRKNEEKITGRIFIDALVSIKEVYGIN</sequence>
<reference evidence="1 2" key="1">
    <citation type="submission" date="2020-08" db="EMBL/GenBank/DDBJ databases">
        <title>Genome public.</title>
        <authorList>
            <person name="Liu C."/>
            <person name="Sun Q."/>
        </authorList>
    </citation>
    <scope>NUCLEOTIDE SEQUENCE [LARGE SCALE GENOMIC DNA]</scope>
    <source>
        <strain evidence="1 2">NSJ-43</strain>
    </source>
</reference>
<keyword evidence="2" id="KW-1185">Reference proteome</keyword>
<evidence type="ECO:0000313" key="2">
    <source>
        <dbReference type="Proteomes" id="UP000628463"/>
    </source>
</evidence>